<dbReference type="OrthoDB" id="5958466at2759"/>
<dbReference type="Proteomes" id="UP000683360">
    <property type="component" value="Unassembled WGS sequence"/>
</dbReference>
<gene>
    <name evidence="1" type="ORF">MEDL_64625</name>
</gene>
<keyword evidence="2" id="KW-1185">Reference proteome</keyword>
<dbReference type="AlphaFoldDB" id="A0A8S3V6Z2"/>
<name>A0A8S3V6Z2_MYTED</name>
<accession>A0A8S3V6Z2</accession>
<evidence type="ECO:0000313" key="2">
    <source>
        <dbReference type="Proteomes" id="UP000683360"/>
    </source>
</evidence>
<protein>
    <recommendedName>
        <fullName evidence="3">DZIP3-like HEPN domain-containing protein</fullName>
    </recommendedName>
</protein>
<organism evidence="1 2">
    <name type="scientific">Mytilus edulis</name>
    <name type="common">Blue mussel</name>
    <dbReference type="NCBI Taxonomy" id="6550"/>
    <lineage>
        <taxon>Eukaryota</taxon>
        <taxon>Metazoa</taxon>
        <taxon>Spiralia</taxon>
        <taxon>Lophotrochozoa</taxon>
        <taxon>Mollusca</taxon>
        <taxon>Bivalvia</taxon>
        <taxon>Autobranchia</taxon>
        <taxon>Pteriomorphia</taxon>
        <taxon>Mytilida</taxon>
        <taxon>Mytiloidea</taxon>
        <taxon>Mytilidae</taxon>
        <taxon>Mytilinae</taxon>
        <taxon>Mytilus</taxon>
    </lineage>
</organism>
<reference evidence="1" key="1">
    <citation type="submission" date="2021-03" db="EMBL/GenBank/DDBJ databases">
        <authorList>
            <person name="Bekaert M."/>
        </authorList>
    </citation>
    <scope>NUCLEOTIDE SEQUENCE</scope>
</reference>
<evidence type="ECO:0008006" key="3">
    <source>
        <dbReference type="Google" id="ProtNLM"/>
    </source>
</evidence>
<sequence>MYSKILHELLEFSGVEPQKVYTRIINTQPFYKKLKTEEWTVVQTLVDPAIGFTQLDISLSCKIGRYFKLLLGPSNGGKGKPQPTDIAIGDDIQRIKYTRNKYVHGVSMIPEEEMLDFFKEFTEVAKRVDKYLRKPRFVIRRTNQGVSNFDNGR</sequence>
<comment type="caution">
    <text evidence="1">The sequence shown here is derived from an EMBL/GenBank/DDBJ whole genome shotgun (WGS) entry which is preliminary data.</text>
</comment>
<dbReference type="EMBL" id="CAJPWZ010003139">
    <property type="protein sequence ID" value="CAG2253048.1"/>
    <property type="molecule type" value="Genomic_DNA"/>
</dbReference>
<evidence type="ECO:0000313" key="1">
    <source>
        <dbReference type="EMBL" id="CAG2253048.1"/>
    </source>
</evidence>
<proteinExistence type="predicted"/>